<dbReference type="Proteomes" id="UP000198935">
    <property type="component" value="Unassembled WGS sequence"/>
</dbReference>
<gene>
    <name evidence="1" type="ORF">SAMN05421736_109100</name>
</gene>
<keyword evidence="2" id="KW-1185">Reference proteome</keyword>
<dbReference type="AlphaFoldDB" id="A0A1H3RXM9"/>
<sequence length="82" mass="9518">MYDQYSYGQQERDDSELEYVSLYDPFLIHVLQSMLGRTVAVETSKGSVRGKLADVKPDHIAIQTKEASFFIRVQEIVWVMPY</sequence>
<name>A0A1H3RXM9_9BACI</name>
<reference evidence="2" key="1">
    <citation type="submission" date="2016-10" db="EMBL/GenBank/DDBJ databases">
        <authorList>
            <person name="Varghese N."/>
            <person name="Submissions S."/>
        </authorList>
    </citation>
    <scope>NUCLEOTIDE SEQUENCE [LARGE SCALE GENOMIC DNA]</scope>
    <source>
        <strain evidence="2">SP</strain>
    </source>
</reference>
<dbReference type="Pfam" id="PF10842">
    <property type="entry name" value="DUF2642"/>
    <property type="match status" value="1"/>
</dbReference>
<evidence type="ECO:0000313" key="2">
    <source>
        <dbReference type="Proteomes" id="UP000198935"/>
    </source>
</evidence>
<proteinExistence type="predicted"/>
<dbReference type="EMBL" id="FNPI01000009">
    <property type="protein sequence ID" value="SDZ30078.1"/>
    <property type="molecule type" value="Genomic_DNA"/>
</dbReference>
<evidence type="ECO:0000313" key="1">
    <source>
        <dbReference type="EMBL" id="SDZ30078.1"/>
    </source>
</evidence>
<dbReference type="InterPro" id="IPR020139">
    <property type="entry name" value="DUF2642"/>
</dbReference>
<accession>A0A1H3RXM9</accession>
<dbReference type="OrthoDB" id="2439488at2"/>
<evidence type="ECO:0008006" key="3">
    <source>
        <dbReference type="Google" id="ProtNLM"/>
    </source>
</evidence>
<organism evidence="1 2">
    <name type="scientific">Evansella caseinilytica</name>
    <dbReference type="NCBI Taxonomy" id="1503961"/>
    <lineage>
        <taxon>Bacteria</taxon>
        <taxon>Bacillati</taxon>
        <taxon>Bacillota</taxon>
        <taxon>Bacilli</taxon>
        <taxon>Bacillales</taxon>
        <taxon>Bacillaceae</taxon>
        <taxon>Evansella</taxon>
    </lineage>
</organism>
<protein>
    <recommendedName>
        <fullName evidence="3">DUF2642 domain-containing protein</fullName>
    </recommendedName>
</protein>